<dbReference type="Pfam" id="PF00583">
    <property type="entry name" value="Acetyltransf_1"/>
    <property type="match status" value="1"/>
</dbReference>
<name>A0ABZ0B547_9SPHN</name>
<dbReference type="PANTHER" id="PTHR43877">
    <property type="entry name" value="AMINOALKYLPHOSPHONATE N-ACETYLTRANSFERASE-RELATED-RELATED"/>
    <property type="match status" value="1"/>
</dbReference>
<dbReference type="Gene3D" id="3.40.630.30">
    <property type="match status" value="1"/>
</dbReference>
<dbReference type="InterPro" id="IPR050832">
    <property type="entry name" value="Bact_Acetyltransf"/>
</dbReference>
<keyword evidence="1" id="KW-0808">Transferase</keyword>
<dbReference type="CDD" id="cd04301">
    <property type="entry name" value="NAT_SF"/>
    <property type="match status" value="1"/>
</dbReference>
<keyword evidence="5" id="KW-1185">Reference proteome</keyword>
<sequence length="176" mass="19004">MSADPVFALRRAAAGDAAALSLVASATFLDTFAGILDGSDIVAHCAANNAPLKFEAWFADPGSVITVAEAGEGGAPVGYTVLTSPDLPLETGPEDVELKRIYVLSRLHGSGVGRALMNRAFDDARKLGRRRVLLGVYGRNDRARAFYERHGFRLVGERRFLVGKTWHEDVVYARSL</sequence>
<evidence type="ECO:0000259" key="3">
    <source>
        <dbReference type="PROSITE" id="PS51186"/>
    </source>
</evidence>
<dbReference type="Proteomes" id="UP001302249">
    <property type="component" value="Chromosome"/>
</dbReference>
<evidence type="ECO:0000256" key="1">
    <source>
        <dbReference type="ARBA" id="ARBA00022679"/>
    </source>
</evidence>
<gene>
    <name evidence="4" type="ORF">RPR59_08450</name>
</gene>
<feature type="domain" description="N-acetyltransferase" evidence="3">
    <location>
        <begin position="7"/>
        <end position="176"/>
    </location>
</feature>
<evidence type="ECO:0000313" key="5">
    <source>
        <dbReference type="Proteomes" id="UP001302249"/>
    </source>
</evidence>
<proteinExistence type="predicted"/>
<keyword evidence="2" id="KW-0012">Acyltransferase</keyword>
<dbReference type="EMBL" id="CP135076">
    <property type="protein sequence ID" value="WNO52505.1"/>
    <property type="molecule type" value="Genomic_DNA"/>
</dbReference>
<protein>
    <submittedName>
        <fullName evidence="4">GNAT family N-acetyltransferase</fullName>
    </submittedName>
</protein>
<dbReference type="InterPro" id="IPR000182">
    <property type="entry name" value="GNAT_dom"/>
</dbReference>
<accession>A0ABZ0B547</accession>
<organism evidence="4 5">
    <name type="scientific">Stakelama saccharophila</name>
    <dbReference type="NCBI Taxonomy" id="3075605"/>
    <lineage>
        <taxon>Bacteria</taxon>
        <taxon>Pseudomonadati</taxon>
        <taxon>Pseudomonadota</taxon>
        <taxon>Alphaproteobacteria</taxon>
        <taxon>Sphingomonadales</taxon>
        <taxon>Sphingomonadaceae</taxon>
        <taxon>Stakelama</taxon>
    </lineage>
</organism>
<evidence type="ECO:0000256" key="2">
    <source>
        <dbReference type="ARBA" id="ARBA00023315"/>
    </source>
</evidence>
<reference evidence="4 5" key="1">
    <citation type="submission" date="2023-09" db="EMBL/GenBank/DDBJ databases">
        <authorList>
            <person name="Rey-Velasco X."/>
        </authorList>
    </citation>
    <scope>NUCLEOTIDE SEQUENCE [LARGE SCALE GENOMIC DNA]</scope>
    <source>
        <strain evidence="4 5">W311</strain>
    </source>
</reference>
<evidence type="ECO:0000313" key="4">
    <source>
        <dbReference type="EMBL" id="WNO52505.1"/>
    </source>
</evidence>
<dbReference type="PROSITE" id="PS51186">
    <property type="entry name" value="GNAT"/>
    <property type="match status" value="1"/>
</dbReference>
<dbReference type="RefSeq" id="WP_313913015.1">
    <property type="nucleotide sequence ID" value="NZ_CP135076.1"/>
</dbReference>
<dbReference type="SUPFAM" id="SSF55729">
    <property type="entry name" value="Acyl-CoA N-acyltransferases (Nat)"/>
    <property type="match status" value="1"/>
</dbReference>
<dbReference type="InterPro" id="IPR016181">
    <property type="entry name" value="Acyl_CoA_acyltransferase"/>
</dbReference>